<dbReference type="Pfam" id="PF00743">
    <property type="entry name" value="FMO-like"/>
    <property type="match status" value="1"/>
</dbReference>
<comment type="similarity">
    <text evidence="1">Belongs to the FAD-binding monooxygenase family.</text>
</comment>
<keyword evidence="4" id="KW-0560">Oxidoreductase</keyword>
<accession>A0A0P1BLD4</accession>
<evidence type="ECO:0000313" key="5">
    <source>
        <dbReference type="EMBL" id="CEH17525.1"/>
    </source>
</evidence>
<evidence type="ECO:0000313" key="6">
    <source>
        <dbReference type="Proteomes" id="UP000054845"/>
    </source>
</evidence>
<evidence type="ECO:0000256" key="3">
    <source>
        <dbReference type="ARBA" id="ARBA00022827"/>
    </source>
</evidence>
<sequence>MVHIPDANAQPPEYHNVLIIGAGVTGLAMGAQLRMMLGETDVRIIERSKGIGGTWEQNTYPGAGCDIPIVLYSFSFAQKKDWPEFWPPQHVIRDYLEKVSDRFDLTRRTVVNTEVSSAHWDDELGMWHVYTRPAKGQDTQGGEDKHWICRVLISGVGGLSQPNPCNIPGHEKFQGPLFHSARWDHSVQTKDKHVVVVGNGCSATQFIPMLANDGAKSITQAVRSKHWYAKRPNDPTDSAVMKWLLRNVPGFYLLVRAIVHIVLELSSIMMYRHWAGTQARERFARNCISYIKQAAPTKYHDILVPQPEKDGLHPGCKRRVFDTDYLPTLHRDNVELESSPLVEIKENSVLTKDGRELPADVIVLANGFAVTNMGFPMKIYGKTGKTVQDYWAEAGGPGCYRGSMMSEFPNFALAMGPNTGTGHFSYIFTSECSTRFAIEIFKPIIQAPRPTVFNAKAPGAKKQPSVCVRPEKEEQEQCWIQKQSRSMVYTFDCGSWYVDKESGRVAAVYPQTQTQFWIRASNPIYSDFDYKGVKAPRTWFTGIRETIGWGGIPKQTPEDLKKFRSGEWAVGKPKGKEI</sequence>
<dbReference type="InterPro" id="IPR020946">
    <property type="entry name" value="Flavin_mOase-like"/>
</dbReference>
<dbReference type="STRING" id="401625.A0A0P1BLD4"/>
<organism evidence="5 6">
    <name type="scientific">Ceraceosorus bombacis</name>
    <dbReference type="NCBI Taxonomy" id="401625"/>
    <lineage>
        <taxon>Eukaryota</taxon>
        <taxon>Fungi</taxon>
        <taxon>Dikarya</taxon>
        <taxon>Basidiomycota</taxon>
        <taxon>Ustilaginomycotina</taxon>
        <taxon>Exobasidiomycetes</taxon>
        <taxon>Ceraceosorales</taxon>
        <taxon>Ceraceosoraceae</taxon>
        <taxon>Ceraceosorus</taxon>
    </lineage>
</organism>
<dbReference type="InterPro" id="IPR051209">
    <property type="entry name" value="FAD-bind_Monooxygenase_sf"/>
</dbReference>
<keyword evidence="2" id="KW-0285">Flavoprotein</keyword>
<dbReference type="GO" id="GO:0004499">
    <property type="term" value="F:N,N-dimethylaniline monooxygenase activity"/>
    <property type="evidence" value="ECO:0007669"/>
    <property type="project" value="InterPro"/>
</dbReference>
<dbReference type="SUPFAM" id="SSF51905">
    <property type="entry name" value="FAD/NAD(P)-binding domain"/>
    <property type="match status" value="1"/>
</dbReference>
<keyword evidence="3" id="KW-0274">FAD</keyword>
<dbReference type="AlphaFoldDB" id="A0A0P1BLD4"/>
<dbReference type="GO" id="GO:0050660">
    <property type="term" value="F:flavin adenine dinucleotide binding"/>
    <property type="evidence" value="ECO:0007669"/>
    <property type="project" value="InterPro"/>
</dbReference>
<dbReference type="EMBL" id="CCYA01000265">
    <property type="protein sequence ID" value="CEH17525.1"/>
    <property type="molecule type" value="Genomic_DNA"/>
</dbReference>
<dbReference type="PANTHER" id="PTHR42877">
    <property type="entry name" value="L-ORNITHINE N(5)-MONOOXYGENASE-RELATED"/>
    <property type="match status" value="1"/>
</dbReference>
<evidence type="ECO:0000256" key="4">
    <source>
        <dbReference type="ARBA" id="ARBA00023002"/>
    </source>
</evidence>
<dbReference type="Gene3D" id="3.50.50.60">
    <property type="entry name" value="FAD/NAD(P)-binding domain"/>
    <property type="match status" value="3"/>
</dbReference>
<dbReference type="InterPro" id="IPR036188">
    <property type="entry name" value="FAD/NAD-bd_sf"/>
</dbReference>
<reference evidence="6" key="1">
    <citation type="submission" date="2014-09" db="EMBL/GenBank/DDBJ databases">
        <authorList>
            <person name="Sharma Rahul"/>
            <person name="Thines Marco"/>
        </authorList>
    </citation>
    <scope>NUCLEOTIDE SEQUENCE [LARGE SCALE GENOMIC DNA]</scope>
</reference>
<dbReference type="GO" id="GO:0050661">
    <property type="term" value="F:NADP binding"/>
    <property type="evidence" value="ECO:0007669"/>
    <property type="project" value="InterPro"/>
</dbReference>
<dbReference type="Proteomes" id="UP000054845">
    <property type="component" value="Unassembled WGS sequence"/>
</dbReference>
<name>A0A0P1BLD4_9BASI</name>
<keyword evidence="5" id="KW-0503">Monooxygenase</keyword>
<evidence type="ECO:0000256" key="2">
    <source>
        <dbReference type="ARBA" id="ARBA00022630"/>
    </source>
</evidence>
<keyword evidence="6" id="KW-1185">Reference proteome</keyword>
<dbReference type="OrthoDB" id="74360at2759"/>
<evidence type="ECO:0000256" key="1">
    <source>
        <dbReference type="ARBA" id="ARBA00010139"/>
    </source>
</evidence>
<protein>
    <submittedName>
        <fullName evidence="5">Flavin-containing monooxygenase</fullName>
    </submittedName>
</protein>
<dbReference type="PANTHER" id="PTHR42877:SF5">
    <property type="entry name" value="L-ORNITHINE N(5)-MONOOXYGENASE-RELATED"/>
    <property type="match status" value="1"/>
</dbReference>
<proteinExistence type="inferred from homology"/>